<dbReference type="Gene3D" id="3.90.640.20">
    <property type="entry name" value="Heat-shock cognate protein, ATPase"/>
    <property type="match status" value="1"/>
</dbReference>
<name>A0A3S4V0W4_9FLAO</name>
<gene>
    <name evidence="3" type="ORF">HY04_13315</name>
    <name evidence="4" type="ORF">NCTC13489_00917</name>
</gene>
<dbReference type="InterPro" id="IPR021729">
    <property type="entry name" value="DUF3298"/>
</dbReference>
<reference evidence="3 5" key="1">
    <citation type="submission" date="2014-07" db="EMBL/GenBank/DDBJ databases">
        <authorList>
            <person name="Pisani N.G."/>
            <person name="Newman J.D."/>
        </authorList>
    </citation>
    <scope>NUCLEOTIDE SEQUENCE [LARGE SCALE GENOMIC DNA]</scope>
    <source>
        <strain evidence="3 5">LMG 24720</strain>
    </source>
</reference>
<accession>A0A3S4V0W4</accession>
<dbReference type="EMBL" id="JPEP01000002">
    <property type="protein sequence ID" value="KEY19377.1"/>
    <property type="molecule type" value="Genomic_DNA"/>
</dbReference>
<proteinExistence type="predicted"/>
<dbReference type="PROSITE" id="PS51257">
    <property type="entry name" value="PROKAR_LIPOPROTEIN"/>
    <property type="match status" value="1"/>
</dbReference>
<dbReference type="Proteomes" id="UP000028349">
    <property type="component" value="Unassembled WGS sequence"/>
</dbReference>
<dbReference type="Pfam" id="PF11738">
    <property type="entry name" value="DUF3298"/>
    <property type="match status" value="1"/>
</dbReference>
<dbReference type="Gene3D" id="3.30.565.40">
    <property type="entry name" value="Fervidobacterium nodosum Rt17-B1 like"/>
    <property type="match status" value="1"/>
</dbReference>
<dbReference type="STRING" id="266748.HY04_13315"/>
<dbReference type="EMBL" id="LR134441">
    <property type="protein sequence ID" value="VEH97626.1"/>
    <property type="molecule type" value="Genomic_DNA"/>
</dbReference>
<protein>
    <submittedName>
        <fullName evidence="4">Protein of uncharacterized function (DUF3298)</fullName>
    </submittedName>
</protein>
<dbReference type="AlphaFoldDB" id="A0A3S4V0W4"/>
<feature type="domain" description="Deacetylase PdaC" evidence="2">
    <location>
        <begin position="59"/>
        <end position="157"/>
    </location>
</feature>
<dbReference type="Pfam" id="PF13739">
    <property type="entry name" value="PdaC"/>
    <property type="match status" value="1"/>
</dbReference>
<evidence type="ECO:0000313" key="5">
    <source>
        <dbReference type="Proteomes" id="UP000028349"/>
    </source>
</evidence>
<evidence type="ECO:0000313" key="3">
    <source>
        <dbReference type="EMBL" id="KEY19377.1"/>
    </source>
</evidence>
<dbReference type="InterPro" id="IPR025303">
    <property type="entry name" value="PdaC"/>
</dbReference>
<reference evidence="4 6" key="2">
    <citation type="submission" date="2018-12" db="EMBL/GenBank/DDBJ databases">
        <authorList>
            <consortium name="Pathogen Informatics"/>
        </authorList>
    </citation>
    <scope>NUCLEOTIDE SEQUENCE [LARGE SCALE GENOMIC DNA]</scope>
    <source>
        <strain evidence="4 6">NCTC13489</strain>
    </source>
</reference>
<evidence type="ECO:0000313" key="6">
    <source>
        <dbReference type="Proteomes" id="UP000270036"/>
    </source>
</evidence>
<evidence type="ECO:0000259" key="2">
    <source>
        <dbReference type="Pfam" id="PF13739"/>
    </source>
</evidence>
<evidence type="ECO:0000313" key="4">
    <source>
        <dbReference type="EMBL" id="VEH97626.1"/>
    </source>
</evidence>
<dbReference type="RefSeq" id="WP_034720437.1">
    <property type="nucleotide sequence ID" value="NZ_FOIX01000003.1"/>
</dbReference>
<dbReference type="KEGG" id="cant:NCTC13489_00917"/>
<feature type="domain" description="DUF3298" evidence="1">
    <location>
        <begin position="192"/>
        <end position="249"/>
    </location>
</feature>
<dbReference type="Proteomes" id="UP000270036">
    <property type="component" value="Chromosome"/>
</dbReference>
<dbReference type="OrthoDB" id="594879at2"/>
<sequence length="266" mass="30442">MKEIVGLSLIISLIFVGCDKSKPNAENTEKITVNNEATFQLDSINVKDSLKVDQNLTVVFESKILVFPTLKNKTLLDSIYAPKQIQLSDYSKANLAEASNKKKSEYYEEQKSSLKDYKPEFAQSWFTHSDMKMFSKDNNFLTVQYTGDGYTGGAHGYYYENYKVFDLKTNKTMQLADLITDPGAAIWQKILMDNFIQNDGDKGQVDMLLVDQIPLNSNFYFDKEHLYFLYNQYEITAYAAGPVLIKIPLADIKLLLTDDFIKRQSL</sequence>
<keyword evidence="5" id="KW-1185">Reference proteome</keyword>
<dbReference type="InterPro" id="IPR037126">
    <property type="entry name" value="PdaC/RsiV-like_sf"/>
</dbReference>
<organism evidence="4 6">
    <name type="scientific">Kaistella antarctica</name>
    <dbReference type="NCBI Taxonomy" id="266748"/>
    <lineage>
        <taxon>Bacteria</taxon>
        <taxon>Pseudomonadati</taxon>
        <taxon>Bacteroidota</taxon>
        <taxon>Flavobacteriia</taxon>
        <taxon>Flavobacteriales</taxon>
        <taxon>Weeksellaceae</taxon>
        <taxon>Chryseobacterium group</taxon>
        <taxon>Kaistella</taxon>
    </lineage>
</organism>
<evidence type="ECO:0000259" key="1">
    <source>
        <dbReference type="Pfam" id="PF11738"/>
    </source>
</evidence>